<evidence type="ECO:0000313" key="6">
    <source>
        <dbReference type="Proteomes" id="UP000736672"/>
    </source>
</evidence>
<feature type="repeat" description="ANK" evidence="3">
    <location>
        <begin position="505"/>
        <end position="537"/>
    </location>
</feature>
<dbReference type="PANTHER" id="PTHR24188:SF29">
    <property type="entry name" value="GH09064P"/>
    <property type="match status" value="1"/>
</dbReference>
<dbReference type="PROSITE" id="PS50297">
    <property type="entry name" value="ANK_REP_REGION"/>
    <property type="match status" value="3"/>
</dbReference>
<dbReference type="AlphaFoldDB" id="A0A9P9G7I4"/>
<evidence type="ECO:0000256" key="3">
    <source>
        <dbReference type="PROSITE-ProRule" id="PRU00023"/>
    </source>
</evidence>
<accession>A0A9P9G7I4</accession>
<dbReference type="OrthoDB" id="5245322at2759"/>
<proteinExistence type="predicted"/>
<evidence type="ECO:0000256" key="1">
    <source>
        <dbReference type="ARBA" id="ARBA00022737"/>
    </source>
</evidence>
<feature type="repeat" description="ANK" evidence="3">
    <location>
        <begin position="610"/>
        <end position="648"/>
    </location>
</feature>
<sequence length="883" mass="99228">MEVAAAAIAFAQGIGMITTGIRTLHSIRQAPVEFMDLLNQLSTLNGRAELLRRSLDSLAGAHSDVPDVDIDTIRNVQVQFEEISNQLNDAATNFIAKSKGLDSQGRHRIPRITWQRQQSNLMGLRQRVKQLSSEMTDCLAAINTSQGVRQTGLVLDVRAVMEQSFTDVALQIQHGNNLTEQDHESINHIMQQNETQTALLHSTLANHQETGATISRRLDIFETRVETQLSQVMAHLSPDQHSDHATQGSQTRTRFDHAVISVSTTLRQTCPPNCRCQCHRTSYARTPEWLSSVMGSLFVQYKSLPILGIKKCDKSLCKSASQSSIQLQWCFPRWLVARALVASMSWGSINDEGAALFLKFPRSINGFLWLVTSSHDHRAFIDRFRDGTIHPTDILAESGQNFLTICINQRSWQLLQSLLDLGFDPRMKDLTGRCAIHWARQYELDGNPKTAPAEAQVTLRQIAAMELEDTSPLTMIHQAIRGETTHSLGECIQMEPQHINTPDDVGFAPLHWAVKKEDMAAFQTLIKASANVNQQTSHKRETPLHFACMHDNVDMVQTLLDSGASISSVDSDKWTPLHYATSNIRGRQEYMDVIQILLDAHADPNCGDVEGSTPFHLLFEIEDVDPDHVAALARALIDAGADLEAKNMFGRTILLYACVLSCKDVPLLIDLGANVKAVDDDEENVLSKLVTNERDLEPSLFHPELLVGVDPDARDINHDTPLDFLAERVRDSINWKPLTIRVVVDMVDLILGTREVNWEAGLFLDKKKELEEDGSHARMRRWVMRQHQLMQGGWLWGDDDCEEENLLGWYGDEYNESSPSDTDDNEYHLSDGSSSEDWETMSEGDEEEEEEEGDDDDNNGNDERDWSDGENSITFHDAHETLE</sequence>
<feature type="compositionally biased region" description="Acidic residues" evidence="4">
    <location>
        <begin position="834"/>
        <end position="860"/>
    </location>
</feature>
<dbReference type="EMBL" id="JAGTJS010000025">
    <property type="protein sequence ID" value="KAH7234469.1"/>
    <property type="molecule type" value="Genomic_DNA"/>
</dbReference>
<dbReference type="PANTHER" id="PTHR24188">
    <property type="entry name" value="ANKYRIN REPEAT PROTEIN"/>
    <property type="match status" value="1"/>
</dbReference>
<name>A0A9P9G7I4_FUSSL</name>
<keyword evidence="6" id="KW-1185">Reference proteome</keyword>
<dbReference type="SUPFAM" id="SSF48403">
    <property type="entry name" value="Ankyrin repeat"/>
    <property type="match status" value="1"/>
</dbReference>
<dbReference type="Gene3D" id="1.25.40.20">
    <property type="entry name" value="Ankyrin repeat-containing domain"/>
    <property type="match status" value="2"/>
</dbReference>
<reference evidence="5" key="1">
    <citation type="journal article" date="2021" name="Nat. Commun.">
        <title>Genetic determinants of endophytism in the Arabidopsis root mycobiome.</title>
        <authorList>
            <person name="Mesny F."/>
            <person name="Miyauchi S."/>
            <person name="Thiergart T."/>
            <person name="Pickel B."/>
            <person name="Atanasova L."/>
            <person name="Karlsson M."/>
            <person name="Huettel B."/>
            <person name="Barry K.W."/>
            <person name="Haridas S."/>
            <person name="Chen C."/>
            <person name="Bauer D."/>
            <person name="Andreopoulos W."/>
            <person name="Pangilinan J."/>
            <person name="LaButti K."/>
            <person name="Riley R."/>
            <person name="Lipzen A."/>
            <person name="Clum A."/>
            <person name="Drula E."/>
            <person name="Henrissat B."/>
            <person name="Kohler A."/>
            <person name="Grigoriev I.V."/>
            <person name="Martin F.M."/>
            <person name="Hacquard S."/>
        </authorList>
    </citation>
    <scope>NUCLEOTIDE SEQUENCE</scope>
    <source>
        <strain evidence="5">FSSC 5 MPI-SDFR-AT-0091</strain>
    </source>
</reference>
<comment type="caution">
    <text evidence="5">The sequence shown here is derived from an EMBL/GenBank/DDBJ whole genome shotgun (WGS) entry which is preliminary data.</text>
</comment>
<feature type="repeat" description="ANK" evidence="3">
    <location>
        <begin position="539"/>
        <end position="571"/>
    </location>
</feature>
<dbReference type="Proteomes" id="UP000736672">
    <property type="component" value="Unassembled WGS sequence"/>
</dbReference>
<dbReference type="InterPro" id="IPR036770">
    <property type="entry name" value="Ankyrin_rpt-contain_sf"/>
</dbReference>
<dbReference type="Pfam" id="PF12796">
    <property type="entry name" value="Ank_2"/>
    <property type="match status" value="1"/>
</dbReference>
<keyword evidence="1" id="KW-0677">Repeat</keyword>
<organism evidence="5 6">
    <name type="scientific">Fusarium solani</name>
    <name type="common">Filamentous fungus</name>
    <dbReference type="NCBI Taxonomy" id="169388"/>
    <lineage>
        <taxon>Eukaryota</taxon>
        <taxon>Fungi</taxon>
        <taxon>Dikarya</taxon>
        <taxon>Ascomycota</taxon>
        <taxon>Pezizomycotina</taxon>
        <taxon>Sordariomycetes</taxon>
        <taxon>Hypocreomycetidae</taxon>
        <taxon>Hypocreales</taxon>
        <taxon>Nectriaceae</taxon>
        <taxon>Fusarium</taxon>
        <taxon>Fusarium solani species complex</taxon>
    </lineage>
</organism>
<gene>
    <name evidence="5" type="ORF">B0J15DRAFT_153262</name>
</gene>
<feature type="region of interest" description="Disordered" evidence="4">
    <location>
        <begin position="812"/>
        <end position="883"/>
    </location>
</feature>
<keyword evidence="2 3" id="KW-0040">ANK repeat</keyword>
<protein>
    <recommendedName>
        <fullName evidence="7">Fungal N-terminal domain-containing protein</fullName>
    </recommendedName>
</protein>
<dbReference type="InterPro" id="IPR002110">
    <property type="entry name" value="Ankyrin_rpt"/>
</dbReference>
<evidence type="ECO:0000256" key="4">
    <source>
        <dbReference type="SAM" id="MobiDB-lite"/>
    </source>
</evidence>
<evidence type="ECO:0000313" key="5">
    <source>
        <dbReference type="EMBL" id="KAH7234469.1"/>
    </source>
</evidence>
<dbReference type="PROSITE" id="PS50088">
    <property type="entry name" value="ANK_REPEAT"/>
    <property type="match status" value="3"/>
</dbReference>
<dbReference type="SMART" id="SM00248">
    <property type="entry name" value="ANK"/>
    <property type="match status" value="5"/>
</dbReference>
<evidence type="ECO:0000256" key="2">
    <source>
        <dbReference type="ARBA" id="ARBA00023043"/>
    </source>
</evidence>
<evidence type="ECO:0008006" key="7">
    <source>
        <dbReference type="Google" id="ProtNLM"/>
    </source>
</evidence>